<sequence length="77" mass="8713">MSLRSLRLTLDFRPGLGTQGQISGDQFQWNAEVPRRQPDRRLFDEARQLARQLVNPPFELSLADPTGGALYFDPRGA</sequence>
<keyword evidence="2" id="KW-1185">Reference proteome</keyword>
<reference evidence="1 2" key="1">
    <citation type="submission" date="2016-02" db="EMBL/GenBank/DDBJ databases">
        <title>Genome analysis of coral dinoflagellate symbionts highlights evolutionary adaptations to a symbiotic lifestyle.</title>
        <authorList>
            <person name="Aranda M."/>
            <person name="Li Y."/>
            <person name="Liew Y.J."/>
            <person name="Baumgarten S."/>
            <person name="Simakov O."/>
            <person name="Wilson M."/>
            <person name="Piel J."/>
            <person name="Ashoor H."/>
            <person name="Bougouffa S."/>
            <person name="Bajic V.B."/>
            <person name="Ryu T."/>
            <person name="Ravasi T."/>
            <person name="Bayer T."/>
            <person name="Micklem G."/>
            <person name="Kim H."/>
            <person name="Bhak J."/>
            <person name="Lajeunesse T.C."/>
            <person name="Voolstra C.R."/>
        </authorList>
    </citation>
    <scope>NUCLEOTIDE SEQUENCE [LARGE SCALE GENOMIC DNA]</scope>
    <source>
        <strain evidence="1 2">CCMP2467</strain>
    </source>
</reference>
<proteinExistence type="predicted"/>
<evidence type="ECO:0000313" key="2">
    <source>
        <dbReference type="Proteomes" id="UP000186817"/>
    </source>
</evidence>
<evidence type="ECO:0000313" key="1">
    <source>
        <dbReference type="EMBL" id="OLP82258.1"/>
    </source>
</evidence>
<organism evidence="1 2">
    <name type="scientific">Symbiodinium microadriaticum</name>
    <name type="common">Dinoflagellate</name>
    <name type="synonym">Zooxanthella microadriatica</name>
    <dbReference type="NCBI Taxonomy" id="2951"/>
    <lineage>
        <taxon>Eukaryota</taxon>
        <taxon>Sar</taxon>
        <taxon>Alveolata</taxon>
        <taxon>Dinophyceae</taxon>
        <taxon>Suessiales</taxon>
        <taxon>Symbiodiniaceae</taxon>
        <taxon>Symbiodinium</taxon>
    </lineage>
</organism>
<dbReference type="EMBL" id="LSRX01001210">
    <property type="protein sequence ID" value="OLP82258.1"/>
    <property type="molecule type" value="Genomic_DNA"/>
</dbReference>
<accession>A0A1Q9CH38</accession>
<dbReference type="AlphaFoldDB" id="A0A1Q9CH38"/>
<protein>
    <submittedName>
        <fullName evidence="1">Uncharacterized protein</fullName>
    </submittedName>
</protein>
<gene>
    <name evidence="1" type="ORF">AK812_SmicGene37102</name>
</gene>
<dbReference type="Proteomes" id="UP000186817">
    <property type="component" value="Unassembled WGS sequence"/>
</dbReference>
<comment type="caution">
    <text evidence="1">The sequence shown here is derived from an EMBL/GenBank/DDBJ whole genome shotgun (WGS) entry which is preliminary data.</text>
</comment>
<name>A0A1Q9CH38_SYMMI</name>